<dbReference type="GO" id="GO:0016747">
    <property type="term" value="F:acyltransferase activity, transferring groups other than amino-acyl groups"/>
    <property type="evidence" value="ECO:0007669"/>
    <property type="project" value="InterPro"/>
</dbReference>
<name>A0A1D2AAK7_AUXPR</name>
<dbReference type="CDD" id="cd04301">
    <property type="entry name" value="NAT_SF"/>
    <property type="match status" value="1"/>
</dbReference>
<dbReference type="InterPro" id="IPR000182">
    <property type="entry name" value="GNAT_dom"/>
</dbReference>
<dbReference type="PANTHER" id="PTHR47443">
    <property type="entry name" value="ACYL-COA N-ACYLTRANSFERASES (NAT) SUPERFAMILY PROTEIN"/>
    <property type="match status" value="1"/>
</dbReference>
<sequence length="292" mass="32492">MRIMPPTARMPARRGNTITCNLQDGQSPQVSVRHAKIADIPAAARLFAQVFEDDDSQTPFLPQRRVGPGEWEAHLRNAFSEKLVAARTERHLTSRFGASHAALQEHAVARGRPWPTSTPALSARQRQRLRRARHYSCLMAEERAGGDLVGAVTLHLAWPDAVLPAPLPPLRQLRACICNLAVAPRSRRRGVARLLLQRCEEAARWWGQDSVWLQADPWNEAALDLYHTSGYATVEDVPWHRPFRVVMRKELPGRRAAGPGEPDLLPGNGAGVFIWKAGAARARPPGNLERET</sequence>
<dbReference type="PROSITE" id="PS51186">
    <property type="entry name" value="GNAT"/>
    <property type="match status" value="1"/>
</dbReference>
<organism evidence="2">
    <name type="scientific">Auxenochlorella protothecoides</name>
    <name type="common">Green microalga</name>
    <name type="synonym">Chlorella protothecoides</name>
    <dbReference type="NCBI Taxonomy" id="3075"/>
    <lineage>
        <taxon>Eukaryota</taxon>
        <taxon>Viridiplantae</taxon>
        <taxon>Chlorophyta</taxon>
        <taxon>core chlorophytes</taxon>
        <taxon>Trebouxiophyceae</taxon>
        <taxon>Chlorellales</taxon>
        <taxon>Chlorellaceae</taxon>
        <taxon>Auxenochlorella</taxon>
    </lineage>
</organism>
<dbReference type="Pfam" id="PF00583">
    <property type="entry name" value="Acetyltransf_1"/>
    <property type="match status" value="1"/>
</dbReference>
<dbReference type="PANTHER" id="PTHR47443:SF3">
    <property type="entry name" value="GCN5-RELATED N-ACETYLTRANSFERASE 4, CHLOROPLASTIC"/>
    <property type="match status" value="1"/>
</dbReference>
<dbReference type="Gene3D" id="3.40.630.30">
    <property type="match status" value="1"/>
</dbReference>
<protein>
    <recommendedName>
        <fullName evidence="1">N-acetyltransferase domain-containing protein</fullName>
    </recommendedName>
</protein>
<evidence type="ECO:0000313" key="2">
    <source>
        <dbReference type="EMBL" id="JAT76230.1"/>
    </source>
</evidence>
<accession>A0A1D2AAK7</accession>
<reference evidence="2" key="1">
    <citation type="submission" date="2015-08" db="EMBL/GenBank/DDBJ databases">
        <authorList>
            <person name="Babu N.S."/>
            <person name="Beckwith C.J."/>
            <person name="Beseler K.G."/>
            <person name="Brison A."/>
            <person name="Carone J.V."/>
            <person name="Caskin T.P."/>
            <person name="Diamond M."/>
            <person name="Durham M.E."/>
            <person name="Foxe J.M."/>
            <person name="Go M."/>
            <person name="Henderson B.A."/>
            <person name="Jones I.B."/>
            <person name="McGettigan J.A."/>
            <person name="Micheletti S.J."/>
            <person name="Nasrallah M.E."/>
            <person name="Ortiz D."/>
            <person name="Piller C.R."/>
            <person name="Privatt S.R."/>
            <person name="Schneider S.L."/>
            <person name="Sharp S."/>
            <person name="Smith T.C."/>
            <person name="Stanton J.D."/>
            <person name="Ullery H.E."/>
            <person name="Wilson R.J."/>
            <person name="Serrano M.G."/>
            <person name="Buck G."/>
            <person name="Lee V."/>
            <person name="Wang Y."/>
            <person name="Carvalho R."/>
            <person name="Voegtly L."/>
            <person name="Shi R."/>
            <person name="Duckworth R."/>
            <person name="Johnson A."/>
            <person name="Loviza R."/>
            <person name="Walstead R."/>
            <person name="Shah Z."/>
            <person name="Kiflezghi M."/>
            <person name="Wade K."/>
            <person name="Ball S.L."/>
            <person name="Bradley K.W."/>
            <person name="Asai D.J."/>
            <person name="Bowman C.A."/>
            <person name="Russell D.A."/>
            <person name="Pope W.H."/>
            <person name="Jacobs-Sera D."/>
            <person name="Hendrix R.W."/>
            <person name="Hatfull G.F."/>
        </authorList>
    </citation>
    <scope>NUCLEOTIDE SEQUENCE</scope>
</reference>
<dbReference type="EMBL" id="GDKF01002392">
    <property type="protein sequence ID" value="JAT76230.1"/>
    <property type="molecule type" value="Transcribed_RNA"/>
</dbReference>
<dbReference type="InterPro" id="IPR016181">
    <property type="entry name" value="Acyl_CoA_acyltransferase"/>
</dbReference>
<proteinExistence type="predicted"/>
<dbReference type="AlphaFoldDB" id="A0A1D2AAK7"/>
<dbReference type="SUPFAM" id="SSF55729">
    <property type="entry name" value="Acyl-CoA N-acyltransferases (Nat)"/>
    <property type="match status" value="1"/>
</dbReference>
<gene>
    <name evidence="2" type="ORF">g.24681</name>
</gene>
<evidence type="ECO:0000259" key="1">
    <source>
        <dbReference type="PROSITE" id="PS51186"/>
    </source>
</evidence>
<feature type="domain" description="N-acetyltransferase" evidence="1">
    <location>
        <begin position="98"/>
        <end position="252"/>
    </location>
</feature>